<feature type="compositionally biased region" description="Gly residues" evidence="1">
    <location>
        <begin position="306"/>
        <end position="318"/>
    </location>
</feature>
<dbReference type="AlphaFoldDB" id="A0A1W2LQB3"/>
<evidence type="ECO:0000256" key="1">
    <source>
        <dbReference type="SAM" id="MobiDB-lite"/>
    </source>
</evidence>
<feature type="region of interest" description="Disordered" evidence="1">
    <location>
        <begin position="165"/>
        <end position="436"/>
    </location>
</feature>
<proteinExistence type="predicted"/>
<dbReference type="OrthoDB" id="3638297at2"/>
<dbReference type="Gene3D" id="1.20.1260.20">
    <property type="entry name" value="PPE superfamily"/>
    <property type="match status" value="1"/>
</dbReference>
<dbReference type="InterPro" id="IPR038332">
    <property type="entry name" value="PPE_sf"/>
</dbReference>
<protein>
    <recommendedName>
        <fullName evidence="4">PPE family domain-containing protein</fullName>
    </recommendedName>
</protein>
<feature type="compositionally biased region" description="Gly residues" evidence="1">
    <location>
        <begin position="326"/>
        <end position="385"/>
    </location>
</feature>
<dbReference type="EMBL" id="LQMT02000023">
    <property type="protein sequence ID" value="ONF66197.1"/>
    <property type="molecule type" value="Genomic_DNA"/>
</dbReference>
<dbReference type="RefSeq" id="WP_063277001.1">
    <property type="nucleotide sequence ID" value="NZ_LQMT02000023.1"/>
</dbReference>
<sequence length="436" mass="42962">MPAGPLTATQIYEQITGGEGTGSLARAQESAYTLASKHSERLQRITALAQKTASGWQGGASEAAIAATRPLVDAAADDAMHVTIAQNAMTSQTDAFGTTKNSVKPVPPEQPAPTAEDVKALMGGGGTFGYWDRVKAYQADSQHNIDTFASYHSASTANGDELPAQYAQLTDPGGSVTLDEGGGGKPAVKGFGDGSDGREHGTGEPYRGPSGPSGPSTPSGPSGPSAPAPGGAQGGGPQPGQGPQPSQYLGTQHPGHQLPDDGTRANSYTPPQTTPVVPPAANLDFGPTGKPNPAYNTPGAFPPGYGPGTSGPGVYGPGGRPPGVPGTTGGPGATGGPGSGATGRPGGTGQQPGMGGRSGAGMPGEAMGGRGAAGAAGSAGRGGANGMPMAPGAARGKGEEDKEKKAPAYLQNPDPDETFGGYIEKPMPPVIGEKKK</sequence>
<organism evidence="2 3">
    <name type="scientific">Amycolatopsis keratiniphila subsp. keratiniphila</name>
    <dbReference type="NCBI Taxonomy" id="227715"/>
    <lineage>
        <taxon>Bacteria</taxon>
        <taxon>Bacillati</taxon>
        <taxon>Actinomycetota</taxon>
        <taxon>Actinomycetes</taxon>
        <taxon>Pseudonocardiales</taxon>
        <taxon>Pseudonocardiaceae</taxon>
        <taxon>Amycolatopsis</taxon>
        <taxon>Amycolatopsis japonica group</taxon>
    </lineage>
</organism>
<evidence type="ECO:0000313" key="3">
    <source>
        <dbReference type="Proteomes" id="UP000076660"/>
    </source>
</evidence>
<reference evidence="2 3" key="1">
    <citation type="submission" date="2016-12" db="EMBL/GenBank/DDBJ databases">
        <title>Amycolatopsis keratiniphila subsp. keratiniphila genome sequencing and assembly.</title>
        <authorList>
            <person name="Mayilraj S."/>
            <person name="Kaur N."/>
        </authorList>
    </citation>
    <scope>NUCLEOTIDE SEQUENCE [LARGE SCALE GENOMIC DNA]</scope>
    <source>
        <strain evidence="2 3">DSM 44409</strain>
    </source>
</reference>
<evidence type="ECO:0008006" key="4">
    <source>
        <dbReference type="Google" id="ProtNLM"/>
    </source>
</evidence>
<gene>
    <name evidence="2" type="ORF">AVR91_0225065</name>
</gene>
<dbReference type="SUPFAM" id="SSF140459">
    <property type="entry name" value="PE/PPE dimer-like"/>
    <property type="match status" value="1"/>
</dbReference>
<name>A0A1W2LQB3_9PSEU</name>
<dbReference type="Proteomes" id="UP000076660">
    <property type="component" value="Unassembled WGS sequence"/>
</dbReference>
<comment type="caution">
    <text evidence="2">The sequence shown here is derived from an EMBL/GenBank/DDBJ whole genome shotgun (WGS) entry which is preliminary data.</text>
</comment>
<feature type="compositionally biased region" description="Basic and acidic residues" evidence="1">
    <location>
        <begin position="396"/>
        <end position="406"/>
    </location>
</feature>
<feature type="compositionally biased region" description="Low complexity" evidence="1">
    <location>
        <begin position="208"/>
        <end position="230"/>
    </location>
</feature>
<accession>A0A1W2LQB3</accession>
<evidence type="ECO:0000313" key="2">
    <source>
        <dbReference type="EMBL" id="ONF66197.1"/>
    </source>
</evidence>